<keyword evidence="2" id="KW-1185">Reference proteome</keyword>
<evidence type="ECO:0000313" key="1">
    <source>
        <dbReference type="EMBL" id="MPC77066.1"/>
    </source>
</evidence>
<evidence type="ECO:0000313" key="2">
    <source>
        <dbReference type="Proteomes" id="UP000324222"/>
    </source>
</evidence>
<sequence length="67" mass="7514">MFCKARAMADSSTVKTEATEGGYRRIKKCSKNRVWDRDGSKSFLPSMAEAANNQLVGAGKSRQEWDR</sequence>
<name>A0A5B7I544_PORTR</name>
<proteinExistence type="predicted"/>
<dbReference type="AlphaFoldDB" id="A0A5B7I544"/>
<comment type="caution">
    <text evidence="1">The sequence shown here is derived from an EMBL/GenBank/DDBJ whole genome shotgun (WGS) entry which is preliminary data.</text>
</comment>
<reference evidence="1 2" key="1">
    <citation type="submission" date="2019-05" db="EMBL/GenBank/DDBJ databases">
        <title>Another draft genome of Portunus trituberculatus and its Hox gene families provides insights of decapod evolution.</title>
        <authorList>
            <person name="Jeong J.-H."/>
            <person name="Song I."/>
            <person name="Kim S."/>
            <person name="Choi T."/>
            <person name="Kim D."/>
            <person name="Ryu S."/>
            <person name="Kim W."/>
        </authorList>
    </citation>
    <scope>NUCLEOTIDE SEQUENCE [LARGE SCALE GENOMIC DNA]</scope>
    <source>
        <tissue evidence="1">Muscle</tissue>
    </source>
</reference>
<gene>
    <name evidence="1" type="ORF">E2C01_071509</name>
</gene>
<dbReference type="EMBL" id="VSRR010044917">
    <property type="protein sequence ID" value="MPC77066.1"/>
    <property type="molecule type" value="Genomic_DNA"/>
</dbReference>
<protein>
    <submittedName>
        <fullName evidence="1">Uncharacterized protein</fullName>
    </submittedName>
</protein>
<dbReference type="Proteomes" id="UP000324222">
    <property type="component" value="Unassembled WGS sequence"/>
</dbReference>
<organism evidence="1 2">
    <name type="scientific">Portunus trituberculatus</name>
    <name type="common">Swimming crab</name>
    <name type="synonym">Neptunus trituberculatus</name>
    <dbReference type="NCBI Taxonomy" id="210409"/>
    <lineage>
        <taxon>Eukaryota</taxon>
        <taxon>Metazoa</taxon>
        <taxon>Ecdysozoa</taxon>
        <taxon>Arthropoda</taxon>
        <taxon>Crustacea</taxon>
        <taxon>Multicrustacea</taxon>
        <taxon>Malacostraca</taxon>
        <taxon>Eumalacostraca</taxon>
        <taxon>Eucarida</taxon>
        <taxon>Decapoda</taxon>
        <taxon>Pleocyemata</taxon>
        <taxon>Brachyura</taxon>
        <taxon>Eubrachyura</taxon>
        <taxon>Portunoidea</taxon>
        <taxon>Portunidae</taxon>
        <taxon>Portuninae</taxon>
        <taxon>Portunus</taxon>
    </lineage>
</organism>
<accession>A0A5B7I544</accession>